<comment type="caution">
    <text evidence="1">The sequence shown here is derived from an EMBL/GenBank/DDBJ whole genome shotgun (WGS) entry which is preliminary data.</text>
</comment>
<dbReference type="Proteomes" id="UP000264492">
    <property type="component" value="Unassembled WGS sequence"/>
</dbReference>
<name>A0A371JWC3_9GAMM</name>
<dbReference type="AlphaFoldDB" id="A0A371JWC3"/>
<evidence type="ECO:0000313" key="1">
    <source>
        <dbReference type="EMBL" id="RDZ25979.1"/>
    </source>
</evidence>
<proteinExistence type="predicted"/>
<evidence type="ECO:0000313" key="2">
    <source>
        <dbReference type="Proteomes" id="UP000264492"/>
    </source>
</evidence>
<sequence>MALTGCAGALALDAKLQCAAEADRTPARTRGEFPFRLTYVSQGQRHVLEDATVCQLKRAGCDASGRPDTWTETLKSGRPDVLIHSVRAGEMTRQFLASTGGCSVLMEQASYRREEANPIYAVKVMDYQGDKPIGGSGGAGATAALKALGIEIVAFEQWSAGAADAPSPSFKSKP</sequence>
<dbReference type="EMBL" id="QTSU01000005">
    <property type="protein sequence ID" value="RDZ25979.1"/>
    <property type="molecule type" value="Genomic_DNA"/>
</dbReference>
<gene>
    <name evidence="1" type="ORF">DX914_19135</name>
</gene>
<accession>A0A371JWC3</accession>
<keyword evidence="2" id="KW-1185">Reference proteome</keyword>
<protein>
    <submittedName>
        <fullName evidence="1">Uncharacterized protein</fullName>
    </submittedName>
</protein>
<reference evidence="1 2" key="1">
    <citation type="submission" date="2018-08" db="EMBL/GenBank/DDBJ databases">
        <title>Lysobacter sp. zong2l5, whole genome shotgun sequence.</title>
        <authorList>
            <person name="Zhang X."/>
            <person name="Feng G."/>
            <person name="Zhu H."/>
        </authorList>
    </citation>
    <scope>NUCLEOTIDE SEQUENCE [LARGE SCALE GENOMIC DNA]</scope>
    <source>
        <strain evidence="2">zong2l5</strain>
    </source>
</reference>
<organism evidence="1 2">
    <name type="scientific">Lysobacter silvisoli</name>
    <dbReference type="NCBI Taxonomy" id="2293254"/>
    <lineage>
        <taxon>Bacteria</taxon>
        <taxon>Pseudomonadati</taxon>
        <taxon>Pseudomonadota</taxon>
        <taxon>Gammaproteobacteria</taxon>
        <taxon>Lysobacterales</taxon>
        <taxon>Lysobacteraceae</taxon>
        <taxon>Lysobacter</taxon>
    </lineage>
</organism>